<keyword evidence="2" id="KW-1185">Reference proteome</keyword>
<name>A0AB37UCU7_9CYAN</name>
<protein>
    <recommendedName>
        <fullName evidence="3">Phycobilisome degradation protein nblA</fullName>
    </recommendedName>
</protein>
<dbReference type="AlphaFoldDB" id="A0AB37UCU7"/>
<proteinExistence type="predicted"/>
<reference evidence="1 2" key="1">
    <citation type="journal article" date="2019" name="Genome Biol. Evol.">
        <title>Day and night: Metabolic profiles and evolutionary relationships of six axenic non-marine cyanobacteria.</title>
        <authorList>
            <person name="Will S.E."/>
            <person name="Henke P."/>
            <person name="Boedeker C."/>
            <person name="Huang S."/>
            <person name="Brinkmann H."/>
            <person name="Rohde M."/>
            <person name="Jarek M."/>
            <person name="Friedl T."/>
            <person name="Seufert S."/>
            <person name="Schumacher M."/>
            <person name="Overmann J."/>
            <person name="Neumann-Schaal M."/>
            <person name="Petersen J."/>
        </authorList>
    </citation>
    <scope>NUCLEOTIDE SEQUENCE [LARGE SCALE GENOMIC DNA]</scope>
    <source>
        <strain evidence="1 2">SAG 39.79</strain>
    </source>
</reference>
<dbReference type="EMBL" id="RSCK01000069">
    <property type="protein sequence ID" value="RUT06308.1"/>
    <property type="molecule type" value="Genomic_DNA"/>
</dbReference>
<comment type="caution">
    <text evidence="1">The sequence shown here is derived from an EMBL/GenBank/DDBJ whole genome shotgun (WGS) entry which is preliminary data.</text>
</comment>
<sequence>MLIHRETTAVILKQSFHEAELEATQSLRLFSGVNMSHPIELSLEQQFNIRSFETQVEKMDREQAQDFLVKLYRQMVMREATYKELLKHHWGIDGGNWQ</sequence>
<dbReference type="Proteomes" id="UP000282574">
    <property type="component" value="Unassembled WGS sequence"/>
</dbReference>
<dbReference type="SUPFAM" id="SSF109859">
    <property type="entry name" value="NblA-like"/>
    <property type="match status" value="1"/>
</dbReference>
<evidence type="ECO:0000313" key="2">
    <source>
        <dbReference type="Proteomes" id="UP000282574"/>
    </source>
</evidence>
<gene>
    <name evidence="1" type="ORF">DSM107010_53120</name>
</gene>
<organism evidence="1 2">
    <name type="scientific">Chroococcidiopsis cubana SAG 39.79</name>
    <dbReference type="NCBI Taxonomy" id="388085"/>
    <lineage>
        <taxon>Bacteria</taxon>
        <taxon>Bacillati</taxon>
        <taxon>Cyanobacteriota</taxon>
        <taxon>Cyanophyceae</taxon>
        <taxon>Chroococcidiopsidales</taxon>
        <taxon>Chroococcidiopsidaceae</taxon>
        <taxon>Chroococcidiopsis</taxon>
    </lineage>
</organism>
<accession>A0AB37UCU7</accession>
<evidence type="ECO:0000313" key="1">
    <source>
        <dbReference type="EMBL" id="RUT06308.1"/>
    </source>
</evidence>
<dbReference type="Pfam" id="PF04485">
    <property type="entry name" value="NblA"/>
    <property type="match status" value="1"/>
</dbReference>
<dbReference type="InterPro" id="IPR036904">
    <property type="entry name" value="NblA_sf"/>
</dbReference>
<dbReference type="InterPro" id="IPR007574">
    <property type="entry name" value="NblA"/>
</dbReference>
<evidence type="ECO:0008006" key="3">
    <source>
        <dbReference type="Google" id="ProtNLM"/>
    </source>
</evidence>
<dbReference type="Gene3D" id="1.10.287.670">
    <property type="entry name" value="Phycobilisome degradation protein NblA"/>
    <property type="match status" value="1"/>
</dbReference>